<keyword evidence="1" id="KW-0472">Membrane</keyword>
<dbReference type="EMBL" id="JAUOZU010000001">
    <property type="protein sequence ID" value="MDO6962872.1"/>
    <property type="molecule type" value="Genomic_DNA"/>
</dbReference>
<organism evidence="2 3">
    <name type="scientific">Rhizobium alvei</name>
    <dbReference type="NCBI Taxonomy" id="1132659"/>
    <lineage>
        <taxon>Bacteria</taxon>
        <taxon>Pseudomonadati</taxon>
        <taxon>Pseudomonadota</taxon>
        <taxon>Alphaproteobacteria</taxon>
        <taxon>Hyphomicrobiales</taxon>
        <taxon>Rhizobiaceae</taxon>
        <taxon>Rhizobium/Agrobacterium group</taxon>
        <taxon>Rhizobium</taxon>
    </lineage>
</organism>
<evidence type="ECO:0000256" key="1">
    <source>
        <dbReference type="SAM" id="Phobius"/>
    </source>
</evidence>
<name>A0ABT8YHI0_9HYPH</name>
<feature type="transmembrane region" description="Helical" evidence="1">
    <location>
        <begin position="71"/>
        <end position="92"/>
    </location>
</feature>
<comment type="caution">
    <text evidence="2">The sequence shown here is derived from an EMBL/GenBank/DDBJ whole genome shotgun (WGS) entry which is preliminary data.</text>
</comment>
<accession>A0ABT8YHI0</accession>
<keyword evidence="3" id="KW-1185">Reference proteome</keyword>
<sequence>MKPILIALAAFNALNGTAMLLAPDLWYRLVPGASDTGPFNYHFIADIGIAFLASALGLGMAAVLQAPARRAALAPAALFLGGHATLHLSEFAHHPDSILRDMLLVVIPGLLPILILALDMKEKSQ</sequence>
<dbReference type="Proteomes" id="UP001174932">
    <property type="component" value="Unassembled WGS sequence"/>
</dbReference>
<feature type="transmembrane region" description="Helical" evidence="1">
    <location>
        <begin position="98"/>
        <end position="118"/>
    </location>
</feature>
<reference evidence="2" key="2">
    <citation type="submission" date="2023-07" db="EMBL/GenBank/DDBJ databases">
        <authorList>
            <person name="Shen H."/>
        </authorList>
    </citation>
    <scope>NUCLEOTIDE SEQUENCE</scope>
    <source>
        <strain evidence="2">TNR-22</strain>
    </source>
</reference>
<reference evidence="2" key="1">
    <citation type="journal article" date="2015" name="Int. J. Syst. Evol. Microbiol.">
        <title>Rhizobium alvei sp. nov., isolated from a freshwater river.</title>
        <authorList>
            <person name="Sheu S.Y."/>
            <person name="Huang H.W."/>
            <person name="Young C.C."/>
            <person name="Chen W.M."/>
        </authorList>
    </citation>
    <scope>NUCLEOTIDE SEQUENCE</scope>
    <source>
        <strain evidence="2">TNR-22</strain>
    </source>
</reference>
<proteinExistence type="predicted"/>
<evidence type="ECO:0000313" key="2">
    <source>
        <dbReference type="EMBL" id="MDO6962872.1"/>
    </source>
</evidence>
<evidence type="ECO:0000313" key="3">
    <source>
        <dbReference type="Proteomes" id="UP001174932"/>
    </source>
</evidence>
<feature type="transmembrane region" description="Helical" evidence="1">
    <location>
        <begin position="40"/>
        <end position="64"/>
    </location>
</feature>
<keyword evidence="1" id="KW-0812">Transmembrane</keyword>
<dbReference type="RefSeq" id="WP_304374740.1">
    <property type="nucleotide sequence ID" value="NZ_JAUOZU010000001.1"/>
</dbReference>
<keyword evidence="1" id="KW-1133">Transmembrane helix</keyword>
<protein>
    <recommendedName>
        <fullName evidence="4">DUF4345 domain-containing protein</fullName>
    </recommendedName>
</protein>
<gene>
    <name evidence="2" type="ORF">Q4481_02825</name>
</gene>
<evidence type="ECO:0008006" key="4">
    <source>
        <dbReference type="Google" id="ProtNLM"/>
    </source>
</evidence>